<dbReference type="FunFam" id="3.40.50.1390:FF:000009">
    <property type="entry name" value="Recombinase family protein"/>
    <property type="match status" value="1"/>
</dbReference>
<organism evidence="10">
    <name type="scientific">Streptococcus pneumoniae</name>
    <dbReference type="NCBI Taxonomy" id="1313"/>
    <lineage>
        <taxon>Bacteria</taxon>
        <taxon>Bacillati</taxon>
        <taxon>Bacillota</taxon>
        <taxon>Bacilli</taxon>
        <taxon>Lactobacillales</taxon>
        <taxon>Streptococcaceae</taxon>
        <taxon>Streptococcus</taxon>
    </lineage>
</organism>
<feature type="domain" description="Recombinase" evidence="8">
    <location>
        <begin position="163"/>
        <end position="268"/>
    </location>
</feature>
<dbReference type="GO" id="GO:0003677">
    <property type="term" value="F:DNA binding"/>
    <property type="evidence" value="ECO:0007669"/>
    <property type="project" value="UniProtKB-KW"/>
</dbReference>
<feature type="active site" description="O-(5'-phospho-DNA)-serine intermediate" evidence="4 5">
    <location>
        <position position="14"/>
    </location>
</feature>
<reference evidence="10" key="1">
    <citation type="submission" date="2019-04" db="EMBL/GenBank/DDBJ databases">
        <authorList>
            <consortium name="Pathogen Informatics"/>
        </authorList>
    </citation>
    <scope>NUCLEOTIDE SEQUENCE</scope>
    <source>
        <strain evidence="9">GPSC1</strain>
        <strain evidence="10">GPSC52</strain>
    </source>
</reference>
<dbReference type="InterPro" id="IPR006119">
    <property type="entry name" value="Resolv_N"/>
</dbReference>
<dbReference type="PANTHER" id="PTHR30461:SF23">
    <property type="entry name" value="DNA RECOMBINASE-RELATED"/>
    <property type="match status" value="1"/>
</dbReference>
<dbReference type="InterPro" id="IPR038109">
    <property type="entry name" value="DNA_bind_recomb_sf"/>
</dbReference>
<dbReference type="SUPFAM" id="SSF53041">
    <property type="entry name" value="Resolvase-like"/>
    <property type="match status" value="1"/>
</dbReference>
<dbReference type="PROSITE" id="PS51736">
    <property type="entry name" value="RECOMBINASES_3"/>
    <property type="match status" value="1"/>
</dbReference>
<dbReference type="InterPro" id="IPR011109">
    <property type="entry name" value="DNA_bind_recombinase_dom"/>
</dbReference>
<evidence type="ECO:0000256" key="3">
    <source>
        <dbReference type="ARBA" id="ARBA00023172"/>
    </source>
</evidence>
<dbReference type="Pfam" id="PF00239">
    <property type="entry name" value="Resolvase"/>
    <property type="match status" value="1"/>
</dbReference>
<keyword evidence="6" id="KW-0175">Coiled coil</keyword>
<evidence type="ECO:0000259" key="8">
    <source>
        <dbReference type="PROSITE" id="PS51737"/>
    </source>
</evidence>
<gene>
    <name evidence="10" type="primary">hin</name>
    <name evidence="9" type="ORF">SAMEA2814115_01326</name>
    <name evidence="11" type="ORF">SAMEA2814130_01661</name>
    <name evidence="10" type="ORF">SAMEA3208856_01551</name>
</gene>
<evidence type="ECO:0000256" key="1">
    <source>
        <dbReference type="ARBA" id="ARBA00022908"/>
    </source>
</evidence>
<dbReference type="SMART" id="SM00857">
    <property type="entry name" value="Resolvase"/>
    <property type="match status" value="1"/>
</dbReference>
<proteinExistence type="predicted"/>
<dbReference type="EMBL" id="CAATFP010000017">
    <property type="protein sequence ID" value="VNP15285.1"/>
    <property type="molecule type" value="Genomic_DNA"/>
</dbReference>
<evidence type="ECO:0000313" key="9">
    <source>
        <dbReference type="EMBL" id="VNO77796.1"/>
    </source>
</evidence>
<dbReference type="PROSITE" id="PS51737">
    <property type="entry name" value="RECOMBINASE_DNA_BIND"/>
    <property type="match status" value="1"/>
</dbReference>
<dbReference type="Pfam" id="PF07508">
    <property type="entry name" value="Recombinase"/>
    <property type="match status" value="1"/>
</dbReference>
<name>A0A4J1S7A2_STREE</name>
<dbReference type="AlphaFoldDB" id="A0A4J1S7A2"/>
<dbReference type="Pfam" id="PF13408">
    <property type="entry name" value="Zn_ribbon_recom"/>
    <property type="match status" value="1"/>
</dbReference>
<dbReference type="PROSITE" id="PS00397">
    <property type="entry name" value="RECOMBINASES_1"/>
    <property type="match status" value="1"/>
</dbReference>
<dbReference type="EMBL" id="CAATIX010000017">
    <property type="protein sequence ID" value="VNQ96272.1"/>
    <property type="molecule type" value="Genomic_DNA"/>
</dbReference>
<keyword evidence="1" id="KW-0229">DNA integration</keyword>
<dbReference type="InterPro" id="IPR036162">
    <property type="entry name" value="Resolvase-like_N_sf"/>
</dbReference>
<keyword evidence="2" id="KW-0238">DNA-binding</keyword>
<sequence length="475" mass="55633">MKTMNKVAIYVRVSTTNQVEEGYSIDEQKDKLEAYCKIKDWKIYDVYVDGGFSGANTQRPELERLISDVKRKKVDIVLVYKLDRLSRSQKDTLFLIEDVFAKNDVAFISLQENFDTSTPFGKASIGMLSVFAQLEREQIKERMMLGKEGRAKNGKSMSWTTIPFGYDYSKETGVLSVNPTQALIVNRIFTEYLNGKPVVKISRDLNAEGHVGRKRPWGETITKYLLKNETYLGKVKYKDKVYEGQHEPIITQELFDLVQLEVERRQISAYEKYNNPRPFRAKYMLSGLMKCGYCGASLGLRYTRKDKNGISHHKYQCRNRHSKDLEKRCESGWYSKEELERVVIKELERIKFDPKYKNETLAKKEETIKVEEIKKQLERINNQVSKLTELYLDEIITRKELDEKNDKIKTERQFLEEQLENQKSNVLSIRKRKLTRLLKDFDVEKLSYEDASKIVKNIIKEIIVTKDGMSITLDF</sequence>
<dbReference type="Gene3D" id="3.90.1750.20">
    <property type="entry name" value="Putative Large Serine Recombinase, Chain B, Domain 2"/>
    <property type="match status" value="1"/>
</dbReference>
<dbReference type="PANTHER" id="PTHR30461">
    <property type="entry name" value="DNA-INVERTASE FROM LAMBDOID PROPHAGE"/>
    <property type="match status" value="1"/>
</dbReference>
<evidence type="ECO:0000256" key="6">
    <source>
        <dbReference type="SAM" id="Coils"/>
    </source>
</evidence>
<dbReference type="Gene3D" id="3.40.50.1390">
    <property type="entry name" value="Resolvase, N-terminal catalytic domain"/>
    <property type="match status" value="1"/>
</dbReference>
<evidence type="ECO:0000313" key="11">
    <source>
        <dbReference type="EMBL" id="VNQ96272.1"/>
    </source>
</evidence>
<dbReference type="InterPro" id="IPR025827">
    <property type="entry name" value="Zn_ribbon_recom_dom"/>
</dbReference>
<dbReference type="CDD" id="cd03768">
    <property type="entry name" value="SR_ResInv"/>
    <property type="match status" value="1"/>
</dbReference>
<feature type="domain" description="Resolvase/invertase-type recombinase catalytic" evidence="7">
    <location>
        <begin position="6"/>
        <end position="154"/>
    </location>
</feature>
<evidence type="ECO:0000256" key="5">
    <source>
        <dbReference type="PROSITE-ProRule" id="PRU10137"/>
    </source>
</evidence>
<protein>
    <submittedName>
        <fullName evidence="10">INT</fullName>
    </submittedName>
</protein>
<evidence type="ECO:0000259" key="7">
    <source>
        <dbReference type="PROSITE" id="PS51736"/>
    </source>
</evidence>
<dbReference type="EMBL" id="CAATFF010000015">
    <property type="protein sequence ID" value="VNO77796.1"/>
    <property type="molecule type" value="Genomic_DNA"/>
</dbReference>
<dbReference type="InterPro" id="IPR050639">
    <property type="entry name" value="SSR_resolvase"/>
</dbReference>
<evidence type="ECO:0000256" key="4">
    <source>
        <dbReference type="PIRSR" id="PIRSR606118-50"/>
    </source>
</evidence>
<accession>A0A4J1S7A2</accession>
<dbReference type="GO" id="GO:0015074">
    <property type="term" value="P:DNA integration"/>
    <property type="evidence" value="ECO:0007669"/>
    <property type="project" value="UniProtKB-KW"/>
</dbReference>
<dbReference type="RefSeq" id="WP_061477776.1">
    <property type="nucleotide sequence ID" value="NZ_FCQF01000008.1"/>
</dbReference>
<dbReference type="GO" id="GO:0000150">
    <property type="term" value="F:DNA strand exchange activity"/>
    <property type="evidence" value="ECO:0007669"/>
    <property type="project" value="InterPro"/>
</dbReference>
<evidence type="ECO:0000256" key="2">
    <source>
        <dbReference type="ARBA" id="ARBA00023125"/>
    </source>
</evidence>
<keyword evidence="3" id="KW-0233">DNA recombination</keyword>
<feature type="coiled-coil region" evidence="6">
    <location>
        <begin position="363"/>
        <end position="432"/>
    </location>
</feature>
<dbReference type="InterPro" id="IPR006118">
    <property type="entry name" value="Recombinase_CS"/>
</dbReference>
<evidence type="ECO:0000313" key="10">
    <source>
        <dbReference type="EMBL" id="VNP15285.1"/>
    </source>
</evidence>